<keyword evidence="2" id="KW-1133">Transmembrane helix</keyword>
<accession>A0A376BUV8</accession>
<feature type="signal peptide" evidence="3">
    <location>
        <begin position="1"/>
        <end position="20"/>
    </location>
</feature>
<keyword evidence="6" id="KW-1185">Reference proteome</keyword>
<feature type="transmembrane region" description="Helical" evidence="2">
    <location>
        <begin position="295"/>
        <end position="320"/>
    </location>
</feature>
<dbReference type="EMBL" id="UFSO01000003">
    <property type="protein sequence ID" value="SSY80565.1"/>
    <property type="molecule type" value="Genomic_DNA"/>
</dbReference>
<organism evidence="5 6">
    <name type="scientific">Alysiella crassa</name>
    <dbReference type="NCBI Taxonomy" id="153491"/>
    <lineage>
        <taxon>Bacteria</taxon>
        <taxon>Pseudomonadati</taxon>
        <taxon>Pseudomonadota</taxon>
        <taxon>Betaproteobacteria</taxon>
        <taxon>Neisseriales</taxon>
        <taxon>Neisseriaceae</taxon>
        <taxon>Alysiella</taxon>
    </lineage>
</organism>
<dbReference type="InterPro" id="IPR025645">
    <property type="entry name" value="DUF4349"/>
</dbReference>
<feature type="compositionally biased region" description="Polar residues" evidence="1">
    <location>
        <begin position="25"/>
        <end position="44"/>
    </location>
</feature>
<dbReference type="Pfam" id="PF14257">
    <property type="entry name" value="DUF4349"/>
    <property type="match status" value="1"/>
</dbReference>
<dbReference type="AlphaFoldDB" id="A0A376BUV8"/>
<evidence type="ECO:0000313" key="6">
    <source>
        <dbReference type="Proteomes" id="UP000254209"/>
    </source>
</evidence>
<evidence type="ECO:0000256" key="1">
    <source>
        <dbReference type="SAM" id="MobiDB-lite"/>
    </source>
</evidence>
<dbReference type="STRING" id="1120980.GCA_000745955_01633"/>
<evidence type="ECO:0000313" key="5">
    <source>
        <dbReference type="EMBL" id="SSY80565.1"/>
    </source>
</evidence>
<keyword evidence="3" id="KW-0732">Signal</keyword>
<sequence>MRFKQLLLVSIVAMALNACSEQEPRTTPNTSSQKTQSTTAPNVQPAQAVIANTSAPIAIATPTEPSEVIAPLGASTVITQTIDGRQMVVSADLNFETGNVQKTTMQVEELAKRHAGFIVFSEIKTYTSGSQAYPKPDGNTLHITRYSHEGSMTVRVPRDKSSEFIKDLQQVIEFLQQQEFKAEDVSLTLRKQMLEAQRQQELAAKLDEFKRSKQPTAQTEADIRAEFDKKARENEATLQQEFWRDKMAYATITLRFRQPEGVMQELQPNLDALAKQHRPNVGVMAWNGIKQGWDYIMMMLIFLLGYWPITLGIPAALIGIRVARKIRSRRLARKLAEAVQTSRRRQYADDEIDDFD</sequence>
<keyword evidence="2" id="KW-0472">Membrane</keyword>
<evidence type="ECO:0000256" key="2">
    <source>
        <dbReference type="SAM" id="Phobius"/>
    </source>
</evidence>
<gene>
    <name evidence="5" type="ORF">NCTC10283_02125</name>
</gene>
<evidence type="ECO:0000259" key="4">
    <source>
        <dbReference type="Pfam" id="PF14257"/>
    </source>
</evidence>
<proteinExistence type="predicted"/>
<feature type="region of interest" description="Disordered" evidence="1">
    <location>
        <begin position="20"/>
        <end position="44"/>
    </location>
</feature>
<name>A0A376BUV8_9NEIS</name>
<evidence type="ECO:0000256" key="3">
    <source>
        <dbReference type="SAM" id="SignalP"/>
    </source>
</evidence>
<feature type="domain" description="DUF4349" evidence="4">
    <location>
        <begin position="85"/>
        <end position="313"/>
    </location>
</feature>
<keyword evidence="2" id="KW-0812">Transmembrane</keyword>
<protein>
    <recommendedName>
        <fullName evidence="4">DUF4349 domain-containing protein</fullName>
    </recommendedName>
</protein>
<reference evidence="5 6" key="1">
    <citation type="submission" date="2018-06" db="EMBL/GenBank/DDBJ databases">
        <authorList>
            <consortium name="Pathogen Informatics"/>
            <person name="Doyle S."/>
        </authorList>
    </citation>
    <scope>NUCLEOTIDE SEQUENCE [LARGE SCALE GENOMIC DNA]</scope>
    <source>
        <strain evidence="5 6">NCTC10283</strain>
    </source>
</reference>
<dbReference type="Proteomes" id="UP000254209">
    <property type="component" value="Unassembled WGS sequence"/>
</dbReference>
<feature type="chain" id="PRO_5017052273" description="DUF4349 domain-containing protein" evidence="3">
    <location>
        <begin position="21"/>
        <end position="356"/>
    </location>
</feature>